<proteinExistence type="inferred from homology"/>
<evidence type="ECO:0000256" key="6">
    <source>
        <dbReference type="SAM" id="Phobius"/>
    </source>
</evidence>
<dbReference type="PANTHER" id="PTHR21716">
    <property type="entry name" value="TRANSMEMBRANE PROTEIN"/>
    <property type="match status" value="1"/>
</dbReference>
<protein>
    <submittedName>
        <fullName evidence="7">AI-2E family transporter</fullName>
    </submittedName>
</protein>
<dbReference type="Pfam" id="PF01594">
    <property type="entry name" value="AI-2E_transport"/>
    <property type="match status" value="1"/>
</dbReference>
<accession>A0ABT7QRM6</accession>
<feature type="transmembrane region" description="Helical" evidence="6">
    <location>
        <begin position="311"/>
        <end position="337"/>
    </location>
</feature>
<comment type="subcellular location">
    <subcellularLocation>
        <location evidence="1">Membrane</location>
        <topology evidence="1">Multi-pass membrane protein</topology>
    </subcellularLocation>
</comment>
<feature type="transmembrane region" description="Helical" evidence="6">
    <location>
        <begin position="32"/>
        <end position="50"/>
    </location>
</feature>
<sequence length="354" mass="38518">MKNEIANKFQQGFVLLLLFIALTGFIGMIHEFLIALILAAIFSGLLYPFYRKLFDYFKKRSALAASTTLIVTALTFGLPLATFTGMVTGEAIEITKKARPIVKEVLDNNLSLGEHLPEWLPFKEKLEPFHETIIKKASEAASAMGSWLVSSLSSATKGTVGFFIGLFIMFYAMFHFLIHGPQLLRTLSSLLPLSEEDRTEVMSRGLMVTRASLKGIIIVGFVEGVLVGLGLWMAGIEGSAFWGSIVFLLAAIPGLGASLIWLPAALYLLFTGSTGWGIALVVWGVLVVGMVDNILRPWIVGNDAKLPDLVILISIFGGILSFGPLGIIIGPVIAALLDTILNIYKRTFQHLLTS</sequence>
<feature type="transmembrane region" description="Helical" evidence="6">
    <location>
        <begin position="160"/>
        <end position="178"/>
    </location>
</feature>
<evidence type="ECO:0000256" key="1">
    <source>
        <dbReference type="ARBA" id="ARBA00004141"/>
    </source>
</evidence>
<evidence type="ECO:0000313" key="7">
    <source>
        <dbReference type="EMBL" id="MDM5263437.1"/>
    </source>
</evidence>
<evidence type="ECO:0000256" key="2">
    <source>
        <dbReference type="ARBA" id="ARBA00009773"/>
    </source>
</evidence>
<evidence type="ECO:0000256" key="3">
    <source>
        <dbReference type="ARBA" id="ARBA00022692"/>
    </source>
</evidence>
<name>A0ABT7QRM6_9BACT</name>
<feature type="transmembrane region" description="Helical" evidence="6">
    <location>
        <begin position="9"/>
        <end position="26"/>
    </location>
</feature>
<comment type="similarity">
    <text evidence="2">Belongs to the autoinducer-2 exporter (AI-2E) (TC 2.A.86) family.</text>
</comment>
<reference evidence="7" key="1">
    <citation type="submission" date="2023-01" db="EMBL/GenBank/DDBJ databases">
        <title>Sulfurovum sp. XTW-4 genome assembly.</title>
        <authorList>
            <person name="Wang J."/>
        </authorList>
    </citation>
    <scope>NUCLEOTIDE SEQUENCE</scope>
    <source>
        <strain evidence="7">XTW-4</strain>
    </source>
</reference>
<organism evidence="7 8">
    <name type="scientific">Sulfurovum xiamenensis</name>
    <dbReference type="NCBI Taxonomy" id="3019066"/>
    <lineage>
        <taxon>Bacteria</taxon>
        <taxon>Pseudomonadati</taxon>
        <taxon>Campylobacterota</taxon>
        <taxon>Epsilonproteobacteria</taxon>
        <taxon>Campylobacterales</taxon>
        <taxon>Sulfurovaceae</taxon>
        <taxon>Sulfurovum</taxon>
    </lineage>
</organism>
<evidence type="ECO:0000313" key="8">
    <source>
        <dbReference type="Proteomes" id="UP001169066"/>
    </source>
</evidence>
<feature type="transmembrane region" description="Helical" evidence="6">
    <location>
        <begin position="269"/>
        <end position="291"/>
    </location>
</feature>
<dbReference type="PANTHER" id="PTHR21716:SF4">
    <property type="entry name" value="TRANSMEMBRANE PROTEIN 245"/>
    <property type="match status" value="1"/>
</dbReference>
<keyword evidence="8" id="KW-1185">Reference proteome</keyword>
<gene>
    <name evidence="7" type="ORF">PF327_04440</name>
</gene>
<evidence type="ECO:0000256" key="4">
    <source>
        <dbReference type="ARBA" id="ARBA00022989"/>
    </source>
</evidence>
<dbReference type="Proteomes" id="UP001169066">
    <property type="component" value="Unassembled WGS sequence"/>
</dbReference>
<keyword evidence="3 6" id="KW-0812">Transmembrane</keyword>
<feature type="transmembrane region" description="Helical" evidence="6">
    <location>
        <begin position="62"/>
        <end position="81"/>
    </location>
</feature>
<dbReference type="EMBL" id="JAQIBC010000002">
    <property type="protein sequence ID" value="MDM5263437.1"/>
    <property type="molecule type" value="Genomic_DNA"/>
</dbReference>
<feature type="transmembrane region" description="Helical" evidence="6">
    <location>
        <begin position="211"/>
        <end position="234"/>
    </location>
</feature>
<dbReference type="InterPro" id="IPR002549">
    <property type="entry name" value="AI-2E-like"/>
</dbReference>
<feature type="transmembrane region" description="Helical" evidence="6">
    <location>
        <begin position="240"/>
        <end position="262"/>
    </location>
</feature>
<keyword evidence="4 6" id="KW-1133">Transmembrane helix</keyword>
<keyword evidence="5 6" id="KW-0472">Membrane</keyword>
<comment type="caution">
    <text evidence="7">The sequence shown here is derived from an EMBL/GenBank/DDBJ whole genome shotgun (WGS) entry which is preliminary data.</text>
</comment>
<dbReference type="RefSeq" id="WP_008242712.1">
    <property type="nucleotide sequence ID" value="NZ_JAQIBC010000002.1"/>
</dbReference>
<evidence type="ECO:0000256" key="5">
    <source>
        <dbReference type="ARBA" id="ARBA00023136"/>
    </source>
</evidence>